<organism evidence="3 4">
    <name type="scientific">Cupriavidus pauculus</name>
    <dbReference type="NCBI Taxonomy" id="82633"/>
    <lineage>
        <taxon>Bacteria</taxon>
        <taxon>Pseudomonadati</taxon>
        <taxon>Pseudomonadota</taxon>
        <taxon>Betaproteobacteria</taxon>
        <taxon>Burkholderiales</taxon>
        <taxon>Burkholderiaceae</taxon>
        <taxon>Cupriavidus</taxon>
    </lineage>
</organism>
<dbReference type="PANTHER" id="PTHR42928:SF5">
    <property type="entry name" value="BLR1237 PROTEIN"/>
    <property type="match status" value="1"/>
</dbReference>
<comment type="similarity">
    <text evidence="1">Belongs to the UPF0065 (bug) family.</text>
</comment>
<dbReference type="EMBL" id="CP044065">
    <property type="protein sequence ID" value="QET02100.1"/>
    <property type="molecule type" value="Genomic_DNA"/>
</dbReference>
<name>A0A5P2H473_9BURK</name>
<dbReference type="InterPro" id="IPR042100">
    <property type="entry name" value="Bug_dom1"/>
</dbReference>
<proteinExistence type="inferred from homology"/>
<dbReference type="InterPro" id="IPR006311">
    <property type="entry name" value="TAT_signal"/>
</dbReference>
<evidence type="ECO:0000313" key="3">
    <source>
        <dbReference type="EMBL" id="QET02100.1"/>
    </source>
</evidence>
<dbReference type="CDD" id="cd07012">
    <property type="entry name" value="PBP2_Bug_TTT"/>
    <property type="match status" value="1"/>
</dbReference>
<dbReference type="Proteomes" id="UP000322822">
    <property type="component" value="Chromosome 1"/>
</dbReference>
<evidence type="ECO:0000256" key="2">
    <source>
        <dbReference type="SAM" id="SignalP"/>
    </source>
</evidence>
<dbReference type="PROSITE" id="PS51318">
    <property type="entry name" value="TAT"/>
    <property type="match status" value="1"/>
</dbReference>
<protein>
    <submittedName>
        <fullName evidence="3">Tripartite tricarboxylate transporter substrate binding protein</fullName>
    </submittedName>
</protein>
<dbReference type="OrthoDB" id="8678477at2"/>
<dbReference type="SUPFAM" id="SSF53850">
    <property type="entry name" value="Periplasmic binding protein-like II"/>
    <property type="match status" value="1"/>
</dbReference>
<accession>A0A5P2H473</accession>
<dbReference type="RefSeq" id="WP_150372142.1">
    <property type="nucleotide sequence ID" value="NZ_CP044065.1"/>
</dbReference>
<dbReference type="InterPro" id="IPR005064">
    <property type="entry name" value="BUG"/>
</dbReference>
<evidence type="ECO:0000256" key="1">
    <source>
        <dbReference type="ARBA" id="ARBA00006987"/>
    </source>
</evidence>
<dbReference type="AlphaFoldDB" id="A0A5P2H473"/>
<gene>
    <name evidence="3" type="ORF">FOB72_08620</name>
</gene>
<keyword evidence="2" id="KW-0732">Signal</keyword>
<feature type="signal peptide" evidence="2">
    <location>
        <begin position="1"/>
        <end position="26"/>
    </location>
</feature>
<dbReference type="PIRSF" id="PIRSF017082">
    <property type="entry name" value="YflP"/>
    <property type="match status" value="1"/>
</dbReference>
<dbReference type="PANTHER" id="PTHR42928">
    <property type="entry name" value="TRICARBOXYLATE-BINDING PROTEIN"/>
    <property type="match status" value="1"/>
</dbReference>
<evidence type="ECO:0000313" key="4">
    <source>
        <dbReference type="Proteomes" id="UP000322822"/>
    </source>
</evidence>
<reference evidence="3 4" key="1">
    <citation type="submission" date="2019-09" db="EMBL/GenBank/DDBJ databases">
        <title>FDA dAtabase for Regulatory Grade micrObial Sequences (FDA-ARGOS): Supporting development and validation of Infectious Disease Dx tests.</title>
        <authorList>
            <person name="Sciortino C."/>
            <person name="Tallon L."/>
            <person name="Sadzewicz L."/>
            <person name="Vavikolanu K."/>
            <person name="Mehta A."/>
            <person name="Aluvathingal J."/>
            <person name="Nadendla S."/>
            <person name="Nandy P."/>
            <person name="Geyer C."/>
            <person name="Yan Y."/>
            <person name="Sichtig H."/>
        </authorList>
    </citation>
    <scope>NUCLEOTIDE SEQUENCE [LARGE SCALE GENOMIC DNA]</scope>
    <source>
        <strain evidence="3 4">FDAARGOS_664</strain>
    </source>
</reference>
<dbReference type="Gene3D" id="3.40.190.150">
    <property type="entry name" value="Bordetella uptake gene, domain 1"/>
    <property type="match status" value="1"/>
</dbReference>
<dbReference type="Pfam" id="PF03401">
    <property type="entry name" value="TctC"/>
    <property type="match status" value="1"/>
</dbReference>
<feature type="chain" id="PRO_5024802923" evidence="2">
    <location>
        <begin position="27"/>
        <end position="340"/>
    </location>
</feature>
<dbReference type="Gene3D" id="3.40.190.10">
    <property type="entry name" value="Periplasmic binding protein-like II"/>
    <property type="match status" value="1"/>
</dbReference>
<sequence length="340" mass="36047">MTTRRSFCLTACGAFGSLLGATLAGAGTSAWANDRTGEKTGDSWPNRPIRIIVPFTGGSGADATARFYAEKMSPMLGQPVIVENRPGADGAIGIMAVKALPADGYTILQGSIGPMTVNPAINADLQYDPMRDFVPLTGYGRNMNVILVANDSKLNTFADLVAKAKASPAGLNMGTFSPTLALTGAWLAKLAGVKFTNVPYKGQGQVMTEVIGNQLDFGMVDLGGASTLIRSGKLRALAVTGDTRHADFPSIPTIKESGISEFSQYSWNAFYVRTDTPAPIRAKLGEMIRSVMTSDATIRTLYAPKGSEGIPLTPAQMQKLQQEEITRFRRVAAEVGMAAK</sequence>